<keyword evidence="1 3" id="KW-0378">Hydrolase</keyword>
<feature type="domain" description="CN hydrolase" evidence="2">
    <location>
        <begin position="28"/>
        <end position="261"/>
    </location>
</feature>
<dbReference type="KEGG" id="alam:RT761_01246"/>
<evidence type="ECO:0000313" key="3">
    <source>
        <dbReference type="EMBL" id="QPM68032.1"/>
    </source>
</evidence>
<dbReference type="EC" id="3.5.1.100" evidence="3"/>
<dbReference type="Proteomes" id="UP000594463">
    <property type="component" value="Chromosome"/>
</dbReference>
<gene>
    <name evidence="3" type="primary">ramA</name>
    <name evidence="3" type="ORF">RT761_01246</name>
</gene>
<dbReference type="InterPro" id="IPR036526">
    <property type="entry name" value="C-N_Hydrolase_sf"/>
</dbReference>
<dbReference type="Pfam" id="PF00795">
    <property type="entry name" value="CN_hydrolase"/>
    <property type="match status" value="1"/>
</dbReference>
<sequence>MVIYNYNNIEQNFTSLESFQKGNRMKNLVIALIQMKSEVGNIDNNLSKIKKYINDAVLNQVDIICFPELSVTGYSPECSPEYAETIPGYSSRILSQWAQDKQITILAGVCEKNHNLNPYIAQVICTANGKIFKYRKTHLAPHEVAFFSSGHEFPVFDIPQVRFGIEICWELHFPQITTFLSLQGAELVFCPYASARTPKDRQQSWHIFLPARAYDNRIFIASCNALGQDFGGGLMVCDPEGQIVVEDYQGKESMIIVNLDSSIIEKIRNPNNNSLFQSYYPKFLKNDLFKKE</sequence>
<evidence type="ECO:0000313" key="4">
    <source>
        <dbReference type="Proteomes" id="UP000594463"/>
    </source>
</evidence>
<organism evidence="3 4">
    <name type="scientific">Atribacter laminatus</name>
    <dbReference type="NCBI Taxonomy" id="2847778"/>
    <lineage>
        <taxon>Bacteria</taxon>
        <taxon>Pseudomonadati</taxon>
        <taxon>Atribacterota</taxon>
        <taxon>Atribacteria</taxon>
        <taxon>Atribacterales</taxon>
        <taxon>Atribacteraceae</taxon>
        <taxon>Atribacter</taxon>
    </lineage>
</organism>
<dbReference type="PANTHER" id="PTHR43674">
    <property type="entry name" value="NITRILASE C965.09-RELATED"/>
    <property type="match status" value="1"/>
</dbReference>
<evidence type="ECO:0000256" key="1">
    <source>
        <dbReference type="ARBA" id="ARBA00022801"/>
    </source>
</evidence>
<dbReference type="GO" id="GO:0016811">
    <property type="term" value="F:hydrolase activity, acting on carbon-nitrogen (but not peptide) bonds, in linear amides"/>
    <property type="evidence" value="ECO:0007669"/>
    <property type="project" value="TreeGrafter"/>
</dbReference>
<dbReference type="InterPro" id="IPR050345">
    <property type="entry name" value="Aliph_Amidase/BUP"/>
</dbReference>
<dbReference type="AlphaFoldDB" id="A0A7T1ALC7"/>
<name>A0A7T1ALC7_ATRLM</name>
<accession>A0A7T1ALC7</accession>
<proteinExistence type="predicted"/>
<keyword evidence="4" id="KW-1185">Reference proteome</keyword>
<reference evidence="3 4" key="1">
    <citation type="journal article" date="2021" name="Nat. Commun.">
        <title>Isolation of a member of the candidate phylum Atribacteria reveals a unique cell membrane structure.</title>
        <authorList>
            <person name="Taiki K."/>
            <person name="Nobu M.K."/>
            <person name="Kusada H."/>
            <person name="Meng X.-Y."/>
            <person name="Hosoki N."/>
            <person name="Uematsu K."/>
            <person name="Yoshioka H."/>
            <person name="Kamagata Y."/>
            <person name="Tamaki H."/>
        </authorList>
    </citation>
    <scope>NUCLEOTIDE SEQUENCE [LARGE SCALE GENOMIC DNA]</scope>
    <source>
        <strain evidence="3 4">RT761</strain>
    </source>
</reference>
<dbReference type="EMBL" id="CP065383">
    <property type="protein sequence ID" value="QPM68032.1"/>
    <property type="molecule type" value="Genomic_DNA"/>
</dbReference>
<dbReference type="PROSITE" id="PS50263">
    <property type="entry name" value="CN_HYDROLASE"/>
    <property type="match status" value="1"/>
</dbReference>
<dbReference type="Gene3D" id="3.60.110.10">
    <property type="entry name" value="Carbon-nitrogen hydrolase"/>
    <property type="match status" value="1"/>
</dbReference>
<protein>
    <submittedName>
        <fullName evidence="3">(R)-stereoselective amidase</fullName>
        <ecNumber evidence="3">3.5.1.100</ecNumber>
    </submittedName>
</protein>
<dbReference type="SUPFAM" id="SSF56317">
    <property type="entry name" value="Carbon-nitrogen hydrolase"/>
    <property type="match status" value="1"/>
</dbReference>
<dbReference type="PANTHER" id="PTHR43674:SF16">
    <property type="entry name" value="CARBON-NITROGEN FAMILY, PUTATIVE (AFU_ORTHOLOGUE AFUA_5G02350)-RELATED"/>
    <property type="match status" value="1"/>
</dbReference>
<dbReference type="InterPro" id="IPR003010">
    <property type="entry name" value="C-N_Hydrolase"/>
</dbReference>
<evidence type="ECO:0000259" key="2">
    <source>
        <dbReference type="PROSITE" id="PS50263"/>
    </source>
</evidence>